<sequence>MKHIPQSQSQEAFWSPRQGSHNTRKSVCKTQDECYEGRDRQCMSIPHSEASRTGVTVPPPFIPSLNTVKASMSKNQKSLASLPVCPP</sequence>
<gene>
    <name evidence="2" type="ORF">E2C01_023162</name>
</gene>
<dbReference type="AlphaFoldDB" id="A0A5B7E907"/>
<organism evidence="2 3">
    <name type="scientific">Portunus trituberculatus</name>
    <name type="common">Swimming crab</name>
    <name type="synonym">Neptunus trituberculatus</name>
    <dbReference type="NCBI Taxonomy" id="210409"/>
    <lineage>
        <taxon>Eukaryota</taxon>
        <taxon>Metazoa</taxon>
        <taxon>Ecdysozoa</taxon>
        <taxon>Arthropoda</taxon>
        <taxon>Crustacea</taxon>
        <taxon>Multicrustacea</taxon>
        <taxon>Malacostraca</taxon>
        <taxon>Eumalacostraca</taxon>
        <taxon>Eucarida</taxon>
        <taxon>Decapoda</taxon>
        <taxon>Pleocyemata</taxon>
        <taxon>Brachyura</taxon>
        <taxon>Eubrachyura</taxon>
        <taxon>Portunoidea</taxon>
        <taxon>Portunidae</taxon>
        <taxon>Portuninae</taxon>
        <taxon>Portunus</taxon>
    </lineage>
</organism>
<protein>
    <submittedName>
        <fullName evidence="2">Uncharacterized protein</fullName>
    </submittedName>
</protein>
<evidence type="ECO:0000256" key="1">
    <source>
        <dbReference type="SAM" id="MobiDB-lite"/>
    </source>
</evidence>
<keyword evidence="3" id="KW-1185">Reference proteome</keyword>
<dbReference type="EMBL" id="VSRR010002158">
    <property type="protein sequence ID" value="MPC29909.1"/>
    <property type="molecule type" value="Genomic_DNA"/>
</dbReference>
<feature type="region of interest" description="Disordered" evidence="1">
    <location>
        <begin position="1"/>
        <end position="29"/>
    </location>
</feature>
<proteinExistence type="predicted"/>
<feature type="compositionally biased region" description="Polar residues" evidence="1">
    <location>
        <begin position="1"/>
        <end position="21"/>
    </location>
</feature>
<name>A0A5B7E907_PORTR</name>
<evidence type="ECO:0000313" key="3">
    <source>
        <dbReference type="Proteomes" id="UP000324222"/>
    </source>
</evidence>
<evidence type="ECO:0000313" key="2">
    <source>
        <dbReference type="EMBL" id="MPC29909.1"/>
    </source>
</evidence>
<comment type="caution">
    <text evidence="2">The sequence shown here is derived from an EMBL/GenBank/DDBJ whole genome shotgun (WGS) entry which is preliminary data.</text>
</comment>
<reference evidence="2 3" key="1">
    <citation type="submission" date="2019-05" db="EMBL/GenBank/DDBJ databases">
        <title>Another draft genome of Portunus trituberculatus and its Hox gene families provides insights of decapod evolution.</title>
        <authorList>
            <person name="Jeong J.-H."/>
            <person name="Song I."/>
            <person name="Kim S."/>
            <person name="Choi T."/>
            <person name="Kim D."/>
            <person name="Ryu S."/>
            <person name="Kim W."/>
        </authorList>
    </citation>
    <scope>NUCLEOTIDE SEQUENCE [LARGE SCALE GENOMIC DNA]</scope>
    <source>
        <tissue evidence="2">Muscle</tissue>
    </source>
</reference>
<accession>A0A5B7E907</accession>
<dbReference type="Proteomes" id="UP000324222">
    <property type="component" value="Unassembled WGS sequence"/>
</dbReference>